<dbReference type="PATRIC" id="fig|70996.4.peg.5352"/>
<reference evidence="2 3" key="1">
    <citation type="submission" date="2015-07" db="EMBL/GenBank/DDBJ databases">
        <title>Whole genome sequence of Herpetosiphon geysericola DSM 7119.</title>
        <authorList>
            <person name="Hemp J."/>
            <person name="Ward L.M."/>
            <person name="Pace L.A."/>
            <person name="Fischer W.W."/>
        </authorList>
    </citation>
    <scope>NUCLEOTIDE SEQUENCE [LARGE SCALE GENOMIC DNA]</scope>
    <source>
        <strain evidence="2 3">DSM 7119</strain>
    </source>
</reference>
<evidence type="ECO:0000256" key="1">
    <source>
        <dbReference type="SAM" id="Phobius"/>
    </source>
</evidence>
<organism evidence="2 3">
    <name type="scientific">Herpetosiphon geysericola</name>
    <dbReference type="NCBI Taxonomy" id="70996"/>
    <lineage>
        <taxon>Bacteria</taxon>
        <taxon>Bacillati</taxon>
        <taxon>Chloroflexota</taxon>
        <taxon>Chloroflexia</taxon>
        <taxon>Herpetosiphonales</taxon>
        <taxon>Herpetosiphonaceae</taxon>
        <taxon>Herpetosiphon</taxon>
    </lineage>
</organism>
<protein>
    <recommendedName>
        <fullName evidence="4">DUF4956 domain-containing protein</fullName>
    </recommendedName>
</protein>
<proteinExistence type="predicted"/>
<feature type="transmembrane region" description="Helical" evidence="1">
    <location>
        <begin position="108"/>
        <end position="124"/>
    </location>
</feature>
<dbReference type="OrthoDB" id="154078at2"/>
<dbReference type="EMBL" id="LGKP01000008">
    <property type="protein sequence ID" value="KPL90996.1"/>
    <property type="molecule type" value="Genomic_DNA"/>
</dbReference>
<accession>A0A0P6YLQ9</accession>
<dbReference type="Proteomes" id="UP000050277">
    <property type="component" value="Unassembled WGS sequence"/>
</dbReference>
<keyword evidence="1" id="KW-0812">Transmembrane</keyword>
<comment type="caution">
    <text evidence="2">The sequence shown here is derived from an EMBL/GenBank/DDBJ whole genome shotgun (WGS) entry which is preliminary data.</text>
</comment>
<dbReference type="STRING" id="70996.SE18_04345"/>
<evidence type="ECO:0000313" key="3">
    <source>
        <dbReference type="Proteomes" id="UP000050277"/>
    </source>
</evidence>
<feature type="transmembrane region" description="Helical" evidence="1">
    <location>
        <begin position="7"/>
        <end position="27"/>
    </location>
</feature>
<gene>
    <name evidence="2" type="ORF">SE18_04345</name>
</gene>
<feature type="transmembrane region" description="Helical" evidence="1">
    <location>
        <begin position="86"/>
        <end position="102"/>
    </location>
</feature>
<keyword evidence="3" id="KW-1185">Reference proteome</keyword>
<feature type="transmembrane region" description="Helical" evidence="1">
    <location>
        <begin position="47"/>
        <end position="74"/>
    </location>
</feature>
<evidence type="ECO:0000313" key="2">
    <source>
        <dbReference type="EMBL" id="KPL90996.1"/>
    </source>
</evidence>
<dbReference type="RefSeq" id="WP_054533191.1">
    <property type="nucleotide sequence ID" value="NZ_LGKP01000008.1"/>
</dbReference>
<dbReference type="AlphaFoldDB" id="A0A0P6YLQ9"/>
<sequence>MTTELTQFLLGAGFNLFVTLLIVRGVYYPVTQDKNFVFTFIGFNMIIYFVLGFLTSVEVGVGVGFGLFAIFSLLRYRTDEIPIREMTYLFILIALGVMNSLMHSGSLLQIGIANSVILVILFVLEKGWGFQFEANKRVAYDKIELIGPDRSAELLADLRQRTGILVKRVEIGRIDLLHDMADLKIFYDETPRLSANHQPTNPRVLRDQHQLP</sequence>
<keyword evidence="1" id="KW-0472">Membrane</keyword>
<dbReference type="InterPro" id="IPR032531">
    <property type="entry name" value="DUF4956"/>
</dbReference>
<keyword evidence="1" id="KW-1133">Transmembrane helix</keyword>
<name>A0A0P6YLQ9_9CHLR</name>
<evidence type="ECO:0008006" key="4">
    <source>
        <dbReference type="Google" id="ProtNLM"/>
    </source>
</evidence>
<dbReference type="Pfam" id="PF16316">
    <property type="entry name" value="DUF4956"/>
    <property type="match status" value="1"/>
</dbReference>